<feature type="transmembrane region" description="Helical" evidence="7">
    <location>
        <begin position="144"/>
        <end position="165"/>
    </location>
</feature>
<evidence type="ECO:0000256" key="4">
    <source>
        <dbReference type="ARBA" id="ARBA00022692"/>
    </source>
</evidence>
<dbReference type="Gene3D" id="1.10.3720.10">
    <property type="entry name" value="MetI-like"/>
    <property type="match status" value="1"/>
</dbReference>
<evidence type="ECO:0000256" key="5">
    <source>
        <dbReference type="ARBA" id="ARBA00022989"/>
    </source>
</evidence>
<feature type="transmembrane region" description="Helical" evidence="7">
    <location>
        <begin position="12"/>
        <end position="33"/>
    </location>
</feature>
<keyword evidence="5 7" id="KW-1133">Transmembrane helix</keyword>
<dbReference type="AlphaFoldDB" id="D3AQL2"/>
<dbReference type="PANTHER" id="PTHR43744:SF12">
    <property type="entry name" value="ABC TRANSPORTER PERMEASE PROTEIN MG189-RELATED"/>
    <property type="match status" value="1"/>
</dbReference>
<dbReference type="CDD" id="cd06261">
    <property type="entry name" value="TM_PBP2"/>
    <property type="match status" value="1"/>
</dbReference>
<feature type="transmembrane region" description="Helical" evidence="7">
    <location>
        <begin position="186"/>
        <end position="208"/>
    </location>
</feature>
<comment type="subcellular location">
    <subcellularLocation>
        <location evidence="1 7">Cell membrane</location>
        <topology evidence="1 7">Multi-pass membrane protein</topology>
    </subcellularLocation>
</comment>
<dbReference type="PANTHER" id="PTHR43744">
    <property type="entry name" value="ABC TRANSPORTER PERMEASE PROTEIN MG189-RELATED-RELATED"/>
    <property type="match status" value="1"/>
</dbReference>
<evidence type="ECO:0000313" key="9">
    <source>
        <dbReference type="EMBL" id="EFC95894.1"/>
    </source>
</evidence>
<keyword evidence="3" id="KW-1003">Cell membrane</keyword>
<comment type="similarity">
    <text evidence="7">Belongs to the binding-protein-dependent transport system permease family.</text>
</comment>
<keyword evidence="6 7" id="KW-0472">Membrane</keyword>
<dbReference type="InterPro" id="IPR035906">
    <property type="entry name" value="MetI-like_sf"/>
</dbReference>
<feature type="transmembrane region" description="Helical" evidence="7">
    <location>
        <begin position="82"/>
        <end position="101"/>
    </location>
</feature>
<evidence type="ECO:0000256" key="1">
    <source>
        <dbReference type="ARBA" id="ARBA00004651"/>
    </source>
</evidence>
<dbReference type="HOGENOM" id="CLU_016047_1_1_9"/>
<name>D3AQL2_9FIRM</name>
<accession>D3AQL2</accession>
<proteinExistence type="inferred from homology"/>
<dbReference type="GO" id="GO:0005886">
    <property type="term" value="C:plasma membrane"/>
    <property type="evidence" value="ECO:0007669"/>
    <property type="project" value="UniProtKB-SubCell"/>
</dbReference>
<dbReference type="PROSITE" id="PS50928">
    <property type="entry name" value="ABC_TM1"/>
    <property type="match status" value="1"/>
</dbReference>
<evidence type="ECO:0000259" key="8">
    <source>
        <dbReference type="PROSITE" id="PS50928"/>
    </source>
</evidence>
<evidence type="ECO:0000256" key="2">
    <source>
        <dbReference type="ARBA" id="ARBA00022448"/>
    </source>
</evidence>
<dbReference type="Proteomes" id="UP000004968">
    <property type="component" value="Unassembled WGS sequence"/>
</dbReference>
<feature type="transmembrane region" description="Helical" evidence="7">
    <location>
        <begin position="113"/>
        <end position="132"/>
    </location>
</feature>
<organism evidence="9 10">
    <name type="scientific">Hungatella hathewayi DSM 13479</name>
    <dbReference type="NCBI Taxonomy" id="566550"/>
    <lineage>
        <taxon>Bacteria</taxon>
        <taxon>Bacillati</taxon>
        <taxon>Bacillota</taxon>
        <taxon>Clostridia</taxon>
        <taxon>Lachnospirales</taxon>
        <taxon>Lachnospiraceae</taxon>
        <taxon>Hungatella</taxon>
    </lineage>
</organism>
<protein>
    <submittedName>
        <fullName evidence="9">ABC transporter, permease protein</fullName>
    </submittedName>
</protein>
<sequence length="278" mass="31781">MNMGRKKKFGVKTFTITVITLTLLAISLFPYYYMVLQSFTAWDQVDKVMVPHGFTLRSYEYLIGKGGATNSMMWVRALVNSFLVAFPTAIISVIIGLCNGYSVCKLKFKGERFIMDTLLFQMFFPTIILLVPRYMIAKPMANTYGGMIIPMCISIWAIFMYINYFKTLPNEVFEAAKIDGAGELRIIFYIAFPITKSVTTIVFLSIFMQRWSELMWDMLIAPNIQMQTLNVLISTQFKPMGAFPGPMYAASVILTLPIIILFLCFSKYFKEGISFMLK</sequence>
<comment type="caution">
    <text evidence="9">The sequence shown here is derived from an EMBL/GenBank/DDBJ whole genome shotgun (WGS) entry which is preliminary data.</text>
</comment>
<reference evidence="9 10" key="1">
    <citation type="submission" date="2010-01" db="EMBL/GenBank/DDBJ databases">
        <authorList>
            <person name="Weinstock G."/>
            <person name="Sodergren E."/>
            <person name="Clifton S."/>
            <person name="Fulton L."/>
            <person name="Fulton B."/>
            <person name="Courtney L."/>
            <person name="Fronick C."/>
            <person name="Harrison M."/>
            <person name="Strong C."/>
            <person name="Farmer C."/>
            <person name="Delahaunty K."/>
            <person name="Markovic C."/>
            <person name="Hall O."/>
            <person name="Minx P."/>
            <person name="Tomlinson C."/>
            <person name="Mitreva M."/>
            <person name="Nelson J."/>
            <person name="Hou S."/>
            <person name="Wollam A."/>
            <person name="Pepin K.H."/>
            <person name="Johnson M."/>
            <person name="Bhonagiri V."/>
            <person name="Nash W.E."/>
            <person name="Warren W."/>
            <person name="Chinwalla A."/>
            <person name="Mardis E.R."/>
            <person name="Wilson R.K."/>
        </authorList>
    </citation>
    <scope>NUCLEOTIDE SEQUENCE [LARGE SCALE GENOMIC DNA]</scope>
    <source>
        <strain evidence="9 10">DSM 13479</strain>
    </source>
</reference>
<evidence type="ECO:0000256" key="7">
    <source>
        <dbReference type="RuleBase" id="RU363032"/>
    </source>
</evidence>
<feature type="domain" description="ABC transmembrane type-1" evidence="8">
    <location>
        <begin position="78"/>
        <end position="265"/>
    </location>
</feature>
<dbReference type="GO" id="GO:0055085">
    <property type="term" value="P:transmembrane transport"/>
    <property type="evidence" value="ECO:0007669"/>
    <property type="project" value="InterPro"/>
</dbReference>
<evidence type="ECO:0000256" key="3">
    <source>
        <dbReference type="ARBA" id="ARBA00022475"/>
    </source>
</evidence>
<evidence type="ECO:0000313" key="10">
    <source>
        <dbReference type="Proteomes" id="UP000004968"/>
    </source>
</evidence>
<gene>
    <name evidence="9" type="ORF">CLOSTHATH_05918</name>
</gene>
<dbReference type="InterPro" id="IPR000515">
    <property type="entry name" value="MetI-like"/>
</dbReference>
<dbReference type="Pfam" id="PF00528">
    <property type="entry name" value="BPD_transp_1"/>
    <property type="match status" value="1"/>
</dbReference>
<feature type="transmembrane region" description="Helical" evidence="7">
    <location>
        <begin position="247"/>
        <end position="269"/>
    </location>
</feature>
<keyword evidence="4 7" id="KW-0812">Transmembrane</keyword>
<dbReference type="EMBL" id="ACIO01000661">
    <property type="protein sequence ID" value="EFC95894.1"/>
    <property type="molecule type" value="Genomic_DNA"/>
</dbReference>
<dbReference type="SUPFAM" id="SSF161098">
    <property type="entry name" value="MetI-like"/>
    <property type="match status" value="1"/>
</dbReference>
<keyword evidence="2 7" id="KW-0813">Transport</keyword>
<evidence type="ECO:0000256" key="6">
    <source>
        <dbReference type="ARBA" id="ARBA00023136"/>
    </source>
</evidence>